<name>A0A4R4RMX1_9ACTN</name>
<dbReference type="Proteomes" id="UP000295621">
    <property type="component" value="Unassembled WGS sequence"/>
</dbReference>
<proteinExistence type="predicted"/>
<reference evidence="1 2" key="1">
    <citation type="submission" date="2019-02" db="EMBL/GenBank/DDBJ databases">
        <title>Draft genome sequences of novel Actinobacteria.</title>
        <authorList>
            <person name="Sahin N."/>
            <person name="Ay H."/>
            <person name="Saygin H."/>
        </authorList>
    </citation>
    <scope>NUCLEOTIDE SEQUENCE [LARGE SCALE GENOMIC DNA]</scope>
    <source>
        <strain evidence="1 2">KC603</strain>
    </source>
</reference>
<evidence type="ECO:0000313" key="1">
    <source>
        <dbReference type="EMBL" id="TDC50022.1"/>
    </source>
</evidence>
<evidence type="ECO:0000313" key="2">
    <source>
        <dbReference type="Proteomes" id="UP000295621"/>
    </source>
</evidence>
<dbReference type="EMBL" id="SMKL01000035">
    <property type="protein sequence ID" value="TDC50022.1"/>
    <property type="molecule type" value="Genomic_DNA"/>
</dbReference>
<sequence>MTHAGDDPVVTVAELEDLAARARALGEAIEAAGARLRAVHDSPGRAGWRLDEAAGATRGVIRELTAAAGDLAPEPGHSICPITWGVCPEHGKTLTGTAGRSWCRHPGCGRSWHYDRTSLACTEPVAFQIRTESGDGVLMCRGHAVSTLEQQADAVLTPVSADHADEP</sequence>
<protein>
    <submittedName>
        <fullName evidence="1">Uncharacterized protein</fullName>
    </submittedName>
</protein>
<keyword evidence="2" id="KW-1185">Reference proteome</keyword>
<accession>A0A4R4RMX1</accession>
<organism evidence="1 2">
    <name type="scientific">Jiangella ureilytica</name>
    <dbReference type="NCBI Taxonomy" id="2530374"/>
    <lineage>
        <taxon>Bacteria</taxon>
        <taxon>Bacillati</taxon>
        <taxon>Actinomycetota</taxon>
        <taxon>Actinomycetes</taxon>
        <taxon>Jiangellales</taxon>
        <taxon>Jiangellaceae</taxon>
        <taxon>Jiangella</taxon>
    </lineage>
</organism>
<dbReference type="OrthoDB" id="4551289at2"/>
<dbReference type="RefSeq" id="WP_131984373.1">
    <property type="nucleotide sequence ID" value="NZ_SMKL01000035.1"/>
</dbReference>
<dbReference type="AlphaFoldDB" id="A0A4R4RMX1"/>
<comment type="caution">
    <text evidence="1">The sequence shown here is derived from an EMBL/GenBank/DDBJ whole genome shotgun (WGS) entry which is preliminary data.</text>
</comment>
<gene>
    <name evidence="1" type="ORF">E1212_16510</name>
</gene>